<evidence type="ECO:0000256" key="1">
    <source>
        <dbReference type="SAM" id="MobiDB-lite"/>
    </source>
</evidence>
<feature type="region of interest" description="Disordered" evidence="1">
    <location>
        <begin position="1"/>
        <end position="40"/>
    </location>
</feature>
<protein>
    <submittedName>
        <fullName evidence="2">Uncharacterized protein</fullName>
    </submittedName>
</protein>
<comment type="caution">
    <text evidence="2">The sequence shown here is derived from an EMBL/GenBank/DDBJ whole genome shotgun (WGS) entry which is preliminary data.</text>
</comment>
<reference evidence="2 3" key="1">
    <citation type="submission" date="2022-05" db="EMBL/GenBank/DDBJ databases">
        <authorList>
            <consortium name="Genoscope - CEA"/>
            <person name="William W."/>
        </authorList>
    </citation>
    <scope>NUCLEOTIDE SEQUENCE [LARGE SCALE GENOMIC DNA]</scope>
</reference>
<accession>A0ABN8S9V4</accession>
<sequence>MPPKKSQQPNWPKRRQSKRMRRSDLTETAPETEHTRLAATNSNTANLMTVDVNALTSSISLAVTEAVQRAFEKIPQTQVEKCQHKPTGVEAVVDEEVSLLIESTPPSTSSNPLPSPGNKKPFASIAVALGSNYIDFRALLSVSPATEKYSFSFKSTDSSPREPQLTLEPFQPSTKIHSFNQWLSAFNTFVAIFTEKFPHETPQLMKY</sequence>
<feature type="compositionally biased region" description="Basic residues" evidence="1">
    <location>
        <begin position="12"/>
        <end position="21"/>
    </location>
</feature>
<evidence type="ECO:0000313" key="3">
    <source>
        <dbReference type="Proteomes" id="UP001159405"/>
    </source>
</evidence>
<dbReference type="Proteomes" id="UP001159405">
    <property type="component" value="Unassembled WGS sequence"/>
</dbReference>
<name>A0ABN8S9V4_9CNID</name>
<keyword evidence="3" id="KW-1185">Reference proteome</keyword>
<gene>
    <name evidence="2" type="ORF">PLOB_00040704</name>
</gene>
<feature type="non-terminal residue" evidence="2">
    <location>
        <position position="207"/>
    </location>
</feature>
<dbReference type="EMBL" id="CALNXK010000628">
    <property type="protein sequence ID" value="CAH3188492.1"/>
    <property type="molecule type" value="Genomic_DNA"/>
</dbReference>
<organism evidence="2 3">
    <name type="scientific">Porites lobata</name>
    <dbReference type="NCBI Taxonomy" id="104759"/>
    <lineage>
        <taxon>Eukaryota</taxon>
        <taxon>Metazoa</taxon>
        <taxon>Cnidaria</taxon>
        <taxon>Anthozoa</taxon>
        <taxon>Hexacorallia</taxon>
        <taxon>Scleractinia</taxon>
        <taxon>Fungiina</taxon>
        <taxon>Poritidae</taxon>
        <taxon>Porites</taxon>
    </lineage>
</organism>
<proteinExistence type="predicted"/>
<evidence type="ECO:0000313" key="2">
    <source>
        <dbReference type="EMBL" id="CAH3188492.1"/>
    </source>
</evidence>
<feature type="compositionally biased region" description="Polar residues" evidence="1">
    <location>
        <begin position="1"/>
        <end position="10"/>
    </location>
</feature>